<dbReference type="PROSITE" id="PS50943">
    <property type="entry name" value="HTH_CROC1"/>
    <property type="match status" value="1"/>
</dbReference>
<name>A0A1B2DIQ3_9BACL</name>
<keyword evidence="1" id="KW-0238">DNA-binding</keyword>
<dbReference type="SMART" id="SM00530">
    <property type="entry name" value="HTH_XRE"/>
    <property type="match status" value="1"/>
</dbReference>
<gene>
    <name evidence="3" type="ORF">BBD42_14665</name>
</gene>
<dbReference type="GO" id="GO:0003677">
    <property type="term" value="F:DNA binding"/>
    <property type="evidence" value="ECO:0007669"/>
    <property type="project" value="UniProtKB-KW"/>
</dbReference>
<organism evidence="3">
    <name type="scientific">Paenibacillus sp. BIHB 4019</name>
    <dbReference type="NCBI Taxonomy" id="1870819"/>
    <lineage>
        <taxon>Bacteria</taxon>
        <taxon>Bacillati</taxon>
        <taxon>Bacillota</taxon>
        <taxon>Bacilli</taxon>
        <taxon>Bacillales</taxon>
        <taxon>Paenibacillaceae</taxon>
        <taxon>Paenibacillus</taxon>
    </lineage>
</organism>
<proteinExistence type="predicted"/>
<accession>A0A1B2DIQ3</accession>
<feature type="domain" description="HTH cro/C1-type" evidence="2">
    <location>
        <begin position="7"/>
        <end position="61"/>
    </location>
</feature>
<dbReference type="CDD" id="cd00093">
    <property type="entry name" value="HTH_XRE"/>
    <property type="match status" value="1"/>
</dbReference>
<evidence type="ECO:0000256" key="1">
    <source>
        <dbReference type="ARBA" id="ARBA00023125"/>
    </source>
</evidence>
<reference evidence="3" key="1">
    <citation type="submission" date="2016-08" db="EMBL/GenBank/DDBJ databases">
        <title>Complete Genome Seqeunce of Paenibacillus sp. BIHB 4019 from tea rhizoplane.</title>
        <authorList>
            <person name="Thakur R."/>
            <person name="Swarnkar M.K."/>
            <person name="Gulati A."/>
        </authorList>
    </citation>
    <scope>NUCLEOTIDE SEQUENCE [LARGE SCALE GENOMIC DNA]</scope>
    <source>
        <strain evidence="3">BIHB4019</strain>
    </source>
</reference>
<dbReference type="AlphaFoldDB" id="A0A1B2DIQ3"/>
<dbReference type="PANTHER" id="PTHR46558">
    <property type="entry name" value="TRACRIPTIONAL REGULATORY PROTEIN-RELATED-RELATED"/>
    <property type="match status" value="1"/>
</dbReference>
<dbReference type="InterPro" id="IPR001387">
    <property type="entry name" value="Cro/C1-type_HTH"/>
</dbReference>
<protein>
    <submittedName>
        <fullName evidence="3">XRE family transcriptional regulator</fullName>
    </submittedName>
</protein>
<evidence type="ECO:0000259" key="2">
    <source>
        <dbReference type="PROSITE" id="PS50943"/>
    </source>
</evidence>
<evidence type="ECO:0000313" key="3">
    <source>
        <dbReference type="EMBL" id="ANY67576.1"/>
    </source>
</evidence>
<dbReference type="Gene3D" id="1.10.260.40">
    <property type="entry name" value="lambda repressor-like DNA-binding domains"/>
    <property type="match status" value="1"/>
</dbReference>
<dbReference type="RefSeq" id="WP_099518765.1">
    <property type="nucleotide sequence ID" value="NZ_CP016808.1"/>
</dbReference>
<dbReference type="Pfam" id="PF13560">
    <property type="entry name" value="HTH_31"/>
    <property type="match status" value="1"/>
</dbReference>
<sequence>MAMGARIKQLRTQRGLTQQEIAEQLGMGRSNFGHIENDRVVPTSEDLQKIADILHTTADYLLGRRDAFAEHVPDWATAKDKRDFKKMLEEDGEVMFDGVPMSQGDRQRVMDVLTGLFWEAKQMNKRAPKPDITDKTTDHAEG</sequence>
<dbReference type="InterPro" id="IPR010982">
    <property type="entry name" value="Lambda_DNA-bd_dom_sf"/>
</dbReference>
<dbReference type="PANTHER" id="PTHR46558:SF11">
    <property type="entry name" value="HTH-TYPE TRANSCRIPTIONAL REGULATOR XRE"/>
    <property type="match status" value="1"/>
</dbReference>
<dbReference type="EMBL" id="CP016808">
    <property type="protein sequence ID" value="ANY67576.1"/>
    <property type="molecule type" value="Genomic_DNA"/>
</dbReference>
<dbReference type="SUPFAM" id="SSF47413">
    <property type="entry name" value="lambda repressor-like DNA-binding domains"/>
    <property type="match status" value="1"/>
</dbReference>